<protein>
    <submittedName>
        <fullName evidence="4">GNAT family N-acetyltransferase</fullName>
    </submittedName>
</protein>
<evidence type="ECO:0000259" key="3">
    <source>
        <dbReference type="PROSITE" id="PS51186"/>
    </source>
</evidence>
<organism evidence="4 5">
    <name type="scientific">Luteolibacter soli</name>
    <dbReference type="NCBI Taxonomy" id="3135280"/>
    <lineage>
        <taxon>Bacteria</taxon>
        <taxon>Pseudomonadati</taxon>
        <taxon>Verrucomicrobiota</taxon>
        <taxon>Verrucomicrobiia</taxon>
        <taxon>Verrucomicrobiales</taxon>
        <taxon>Verrucomicrobiaceae</taxon>
        <taxon>Luteolibacter</taxon>
    </lineage>
</organism>
<reference evidence="4 5" key="1">
    <citation type="submission" date="2024-04" db="EMBL/GenBank/DDBJ databases">
        <title>Luteolibacter sp. isolated from soil.</title>
        <authorList>
            <person name="An J."/>
        </authorList>
    </citation>
    <scope>NUCLEOTIDE SEQUENCE [LARGE SCALE GENOMIC DNA]</scope>
    <source>
        <strain evidence="4 5">Y139</strain>
    </source>
</reference>
<evidence type="ECO:0000313" key="5">
    <source>
        <dbReference type="Proteomes" id="UP001371305"/>
    </source>
</evidence>
<dbReference type="CDD" id="cd04301">
    <property type="entry name" value="NAT_SF"/>
    <property type="match status" value="1"/>
</dbReference>
<evidence type="ECO:0000313" key="4">
    <source>
        <dbReference type="EMBL" id="MEK7952330.1"/>
    </source>
</evidence>
<dbReference type="SUPFAM" id="SSF55729">
    <property type="entry name" value="Acyl-CoA N-acyltransferases (Nat)"/>
    <property type="match status" value="1"/>
</dbReference>
<feature type="domain" description="N-acetyltransferase" evidence="3">
    <location>
        <begin position="2"/>
        <end position="140"/>
    </location>
</feature>
<dbReference type="RefSeq" id="WP_341406088.1">
    <property type="nucleotide sequence ID" value="NZ_JBBUKT010000007.1"/>
</dbReference>
<dbReference type="InterPro" id="IPR016181">
    <property type="entry name" value="Acyl_CoA_acyltransferase"/>
</dbReference>
<keyword evidence="1" id="KW-0808">Transferase</keyword>
<dbReference type="PROSITE" id="PS51186">
    <property type="entry name" value="GNAT"/>
    <property type="match status" value="1"/>
</dbReference>
<evidence type="ECO:0000256" key="1">
    <source>
        <dbReference type="ARBA" id="ARBA00022679"/>
    </source>
</evidence>
<accession>A0ABU9AX59</accession>
<sequence length="147" mass="16413">MSSYRLHSPPDGSDLAALVRKGIREADPADVGPRDWLPINLALEADDGTTIGGLYGATMWRWLMIDGLWVSPEHRSKGLGRQLLEAAEEQAVERGCTGSWHGTFDFQARDFYEAHGYQVFAELPGFPPGRTHYHLRKHFSPTETHPG</sequence>
<dbReference type="InterPro" id="IPR000182">
    <property type="entry name" value="GNAT_dom"/>
</dbReference>
<proteinExistence type="predicted"/>
<keyword evidence="2" id="KW-0012">Acyltransferase</keyword>
<evidence type="ECO:0000256" key="2">
    <source>
        <dbReference type="ARBA" id="ARBA00023315"/>
    </source>
</evidence>
<comment type="caution">
    <text evidence="4">The sequence shown here is derived from an EMBL/GenBank/DDBJ whole genome shotgun (WGS) entry which is preliminary data.</text>
</comment>
<dbReference type="InterPro" id="IPR050832">
    <property type="entry name" value="Bact_Acetyltransf"/>
</dbReference>
<dbReference type="PANTHER" id="PTHR43877">
    <property type="entry name" value="AMINOALKYLPHOSPHONATE N-ACETYLTRANSFERASE-RELATED-RELATED"/>
    <property type="match status" value="1"/>
</dbReference>
<dbReference type="EMBL" id="JBBUKT010000007">
    <property type="protein sequence ID" value="MEK7952330.1"/>
    <property type="molecule type" value="Genomic_DNA"/>
</dbReference>
<dbReference type="Proteomes" id="UP001371305">
    <property type="component" value="Unassembled WGS sequence"/>
</dbReference>
<name>A0ABU9AX59_9BACT</name>
<dbReference type="Gene3D" id="3.40.630.30">
    <property type="match status" value="1"/>
</dbReference>
<keyword evidence="5" id="KW-1185">Reference proteome</keyword>
<gene>
    <name evidence="4" type="ORF">WKV53_17600</name>
</gene>
<dbReference type="Pfam" id="PF00583">
    <property type="entry name" value="Acetyltransf_1"/>
    <property type="match status" value="1"/>
</dbReference>